<feature type="domain" description="FAD dependent oxidoreductase central" evidence="5">
    <location>
        <begin position="386"/>
        <end position="440"/>
    </location>
</feature>
<dbReference type="GO" id="GO:0008480">
    <property type="term" value="F:sarcosine dehydrogenase activity"/>
    <property type="evidence" value="ECO:0007669"/>
    <property type="project" value="UniProtKB-EC"/>
</dbReference>
<dbReference type="PANTHER" id="PTHR43757">
    <property type="entry name" value="AMINOMETHYLTRANSFERASE"/>
    <property type="match status" value="1"/>
</dbReference>
<dbReference type="EC" id="1.5.8.3" evidence="6"/>
<evidence type="ECO:0000313" key="6">
    <source>
        <dbReference type="EMBL" id="CAA9322111.1"/>
    </source>
</evidence>
<dbReference type="InterPro" id="IPR006076">
    <property type="entry name" value="FAD-dep_OxRdtase"/>
</dbReference>
<evidence type="ECO:0000259" key="5">
    <source>
        <dbReference type="Pfam" id="PF16350"/>
    </source>
</evidence>
<dbReference type="InterPro" id="IPR006222">
    <property type="entry name" value="GCVT_N"/>
</dbReference>
<dbReference type="PANTHER" id="PTHR43757:SF15">
    <property type="entry name" value="PYRUVATE DEHYDROGENASE PHOSPHATASE REGULATORY SUBUNIT, MITOCHONDRIAL-LIKE"/>
    <property type="match status" value="1"/>
</dbReference>
<sequence>MDRLVDRDLGADACGITGVRDPLPASARVVVVGGGLAGAAVAYHLALMGESDVLLLERNVLGSGTSWHAAGLVSRGRGSVVLSELASYSVDCYAGLQAETGVDVSFQQCGSLAVARTQGRWEELCRQHVVVEQLGVEAHLVGPDDVRRLWPLAAADDLVGGFHQPQDGHVNPGHAAMALCRAARSRGVAVREGVSVQGVRVDDGTAVGVETSQGFVSAGQVVLAAGLWARGLAATAGANVPLHPAEHVHVRTVPLEGAGAGLPVLRDLDGYFYVRTESGRLLVGAFEPDGRPRPVEDVPAGGFAEFEPDWDHFSGVRRLAEQRVPALRGVEYDRFLNAPESFTPDGNFCLGETAEVAGLFVAAGFNSQGVIYAPGAGRALADWILHGGPGFDAGPVDVQRFSRQQGSTAYLRERTHESLGQLYAMHWPHRQPRTARNVRRTPLHHRLERAGACFGETAGWERANWYAGPGQRPEYEYSYGPQNWFEQAGREHRAAREAVALFDLSSFTKIEVAGPDALDVVQRLCTASMDVEPGRIRYTLMLNARGGIELDGTVTRLATDRFLVVTPAVSQTKTLWALRRAARGRAAAVFDATSGLATIAVMGPNSRDLMARISPADWGDDAQPYTRAREVEVASGQALVLRTSFVGELGYEIYPSADLAVDVYDALVRAGDDLGLVHAGYHALDSLRCEKGYRHLGHDIGPGLTPAEAGLMFAVSKREEADFVGRAAVESGHEQRWRTVFVRLDDPHVLLHHDEPVSRDGRRIGRVTSGAYGWTLGGACGVAVVDAREALGPEDPIQVTVTCGVAAVPATLSTEPFYDPTGSRLR</sequence>
<evidence type="ECO:0000259" key="2">
    <source>
        <dbReference type="Pfam" id="PF01266"/>
    </source>
</evidence>
<dbReference type="SUPFAM" id="SSF101790">
    <property type="entry name" value="Aminomethyltransferase beta-barrel domain"/>
    <property type="match status" value="1"/>
</dbReference>
<dbReference type="Gene3D" id="3.30.9.10">
    <property type="entry name" value="D-Amino Acid Oxidase, subunit A, domain 2"/>
    <property type="match status" value="1"/>
</dbReference>
<dbReference type="InterPro" id="IPR036188">
    <property type="entry name" value="FAD/NAD-bd_sf"/>
</dbReference>
<gene>
    <name evidence="6" type="ORF">AVDCRST_MAG36-582</name>
</gene>
<dbReference type="InterPro" id="IPR028896">
    <property type="entry name" value="GcvT/YgfZ/DmdA"/>
</dbReference>
<dbReference type="SUPFAM" id="SSF51905">
    <property type="entry name" value="FAD/NAD(P)-binding domain"/>
    <property type="match status" value="1"/>
</dbReference>
<feature type="domain" description="GCVT N-terminal" evidence="3">
    <location>
        <begin position="443"/>
        <end position="717"/>
    </location>
</feature>
<evidence type="ECO:0000259" key="4">
    <source>
        <dbReference type="Pfam" id="PF08669"/>
    </source>
</evidence>
<dbReference type="Pfam" id="PF08669">
    <property type="entry name" value="GCV_T_C"/>
    <property type="match status" value="1"/>
</dbReference>
<evidence type="ECO:0000259" key="3">
    <source>
        <dbReference type="Pfam" id="PF01571"/>
    </source>
</evidence>
<protein>
    <submittedName>
        <fullName evidence="6">Sarcosine dehydrogenase</fullName>
        <ecNumber evidence="6">1.5.8.3</ecNumber>
    </submittedName>
</protein>
<evidence type="ECO:0000256" key="1">
    <source>
        <dbReference type="ARBA" id="ARBA00008609"/>
    </source>
</evidence>
<organism evidence="6">
    <name type="scientific">uncultured Nocardioidaceae bacterium</name>
    <dbReference type="NCBI Taxonomy" id="253824"/>
    <lineage>
        <taxon>Bacteria</taxon>
        <taxon>Bacillati</taxon>
        <taxon>Actinomycetota</taxon>
        <taxon>Actinomycetes</taxon>
        <taxon>Propionibacteriales</taxon>
        <taxon>Nocardioidaceae</taxon>
        <taxon>environmental samples</taxon>
    </lineage>
</organism>
<dbReference type="SUPFAM" id="SSF54373">
    <property type="entry name" value="FAD-linked reductases, C-terminal domain"/>
    <property type="match status" value="1"/>
</dbReference>
<comment type="similarity">
    <text evidence="1">Belongs to the GcvT family.</text>
</comment>
<dbReference type="SUPFAM" id="SSF103025">
    <property type="entry name" value="Folate-binding domain"/>
    <property type="match status" value="1"/>
</dbReference>
<dbReference type="InterPro" id="IPR013977">
    <property type="entry name" value="GcvT_C"/>
</dbReference>
<dbReference type="InterPro" id="IPR029043">
    <property type="entry name" value="GcvT/YgfZ_C"/>
</dbReference>
<dbReference type="AlphaFoldDB" id="A0A6J4L4L1"/>
<dbReference type="EMBL" id="CADCUH010000027">
    <property type="protein sequence ID" value="CAA9322111.1"/>
    <property type="molecule type" value="Genomic_DNA"/>
</dbReference>
<proteinExistence type="inferred from homology"/>
<dbReference type="Pfam" id="PF01571">
    <property type="entry name" value="GCV_T"/>
    <property type="match status" value="1"/>
</dbReference>
<feature type="domain" description="FAD dependent oxidoreductase" evidence="2">
    <location>
        <begin position="28"/>
        <end position="383"/>
    </location>
</feature>
<keyword evidence="6" id="KW-0560">Oxidoreductase</keyword>
<reference evidence="6" key="1">
    <citation type="submission" date="2020-02" db="EMBL/GenBank/DDBJ databases">
        <authorList>
            <person name="Meier V. D."/>
        </authorList>
    </citation>
    <scope>NUCLEOTIDE SEQUENCE</scope>
    <source>
        <strain evidence="6">AVDCRST_MAG36</strain>
    </source>
</reference>
<dbReference type="Gene3D" id="3.30.1360.120">
    <property type="entry name" value="Probable tRNA modification gtpase trme, domain 1"/>
    <property type="match status" value="1"/>
</dbReference>
<dbReference type="InterPro" id="IPR032503">
    <property type="entry name" value="FAO_M"/>
</dbReference>
<dbReference type="Gene3D" id="3.50.50.60">
    <property type="entry name" value="FAD/NAD(P)-binding domain"/>
    <property type="match status" value="1"/>
</dbReference>
<name>A0A6J4L4L1_9ACTN</name>
<dbReference type="InterPro" id="IPR027266">
    <property type="entry name" value="TrmE/GcvT-like"/>
</dbReference>
<dbReference type="Pfam" id="PF01266">
    <property type="entry name" value="DAO"/>
    <property type="match status" value="1"/>
</dbReference>
<feature type="domain" description="Aminomethyltransferase C-terminal" evidence="4">
    <location>
        <begin position="738"/>
        <end position="819"/>
    </location>
</feature>
<accession>A0A6J4L4L1</accession>
<dbReference type="Gene3D" id="3.30.70.1400">
    <property type="entry name" value="Aminomethyltransferase beta-barrel domains"/>
    <property type="match status" value="1"/>
</dbReference>
<dbReference type="Gene3D" id="2.40.30.110">
    <property type="entry name" value="Aminomethyltransferase beta-barrel domains"/>
    <property type="match status" value="1"/>
</dbReference>
<dbReference type="Pfam" id="PF16350">
    <property type="entry name" value="FAO_M"/>
    <property type="match status" value="1"/>
</dbReference>